<dbReference type="GO" id="GO:0032259">
    <property type="term" value="P:methylation"/>
    <property type="evidence" value="ECO:0007669"/>
    <property type="project" value="UniProtKB-KW"/>
</dbReference>
<dbReference type="Proteomes" id="UP000284841">
    <property type="component" value="Unassembled WGS sequence"/>
</dbReference>
<dbReference type="EMBL" id="QRMS01000004">
    <property type="protein sequence ID" value="RHJ85834.1"/>
    <property type="molecule type" value="Genomic_DNA"/>
</dbReference>
<organism evidence="4 5">
    <name type="scientific">Emergencia timonensis</name>
    <dbReference type="NCBI Taxonomy" id="1776384"/>
    <lineage>
        <taxon>Bacteria</taxon>
        <taxon>Bacillati</taxon>
        <taxon>Bacillota</taxon>
        <taxon>Clostridia</taxon>
        <taxon>Peptostreptococcales</taxon>
        <taxon>Anaerovoracaceae</taxon>
        <taxon>Emergencia</taxon>
    </lineage>
</organism>
<protein>
    <recommendedName>
        <fullName evidence="6">Trimethylamine methyltransferase</fullName>
    </recommendedName>
</protein>
<comment type="caution">
    <text evidence="4">The sequence shown here is derived from an EMBL/GenBank/DDBJ whole genome shotgun (WGS) entry which is preliminary data.</text>
</comment>
<accession>A0A415DY97</accession>
<proteinExistence type="inferred from homology"/>
<dbReference type="Gene3D" id="3.20.20.480">
    <property type="entry name" value="Trimethylamine methyltransferase-like"/>
    <property type="match status" value="1"/>
</dbReference>
<sequence>MTNMLPALTGSNVIYGMGMMEMGMTMSYEQLLTDAEIVRMTRRILQGIPVNPDTMALDVIKAVGPANNYLAQKHTRKYMRQELSTTQYIDRTQRETWEKKGGMTMTEATKAKAIDILENYEVTPLPDDVKKRIHDIVVEGEEEAEELARFQAKKK</sequence>
<evidence type="ECO:0000313" key="5">
    <source>
        <dbReference type="Proteomes" id="UP000284841"/>
    </source>
</evidence>
<comment type="similarity">
    <text evidence="1">Belongs to the trimethylamine methyltransferase family.</text>
</comment>
<keyword evidence="5" id="KW-1185">Reference proteome</keyword>
<dbReference type="GO" id="GO:0015948">
    <property type="term" value="P:methanogenesis"/>
    <property type="evidence" value="ECO:0007669"/>
    <property type="project" value="InterPro"/>
</dbReference>
<dbReference type="InterPro" id="IPR038601">
    <property type="entry name" value="MttB-like_sf"/>
</dbReference>
<evidence type="ECO:0000256" key="1">
    <source>
        <dbReference type="ARBA" id="ARBA00007137"/>
    </source>
</evidence>
<dbReference type="AlphaFoldDB" id="A0A415DY97"/>
<keyword evidence="2" id="KW-0489">Methyltransferase</keyword>
<evidence type="ECO:0008006" key="6">
    <source>
        <dbReference type="Google" id="ProtNLM"/>
    </source>
</evidence>
<dbReference type="STRING" id="1776384.GCA_900086585_02082"/>
<reference evidence="4 5" key="1">
    <citation type="submission" date="2018-08" db="EMBL/GenBank/DDBJ databases">
        <title>A genome reference for cultivated species of the human gut microbiota.</title>
        <authorList>
            <person name="Zou Y."/>
            <person name="Xue W."/>
            <person name="Luo G."/>
        </authorList>
    </citation>
    <scope>NUCLEOTIDE SEQUENCE [LARGE SCALE GENOMIC DNA]</scope>
    <source>
        <strain evidence="4 5">AM07-24</strain>
    </source>
</reference>
<keyword evidence="3" id="KW-0808">Transferase</keyword>
<evidence type="ECO:0000256" key="2">
    <source>
        <dbReference type="ARBA" id="ARBA00022603"/>
    </source>
</evidence>
<evidence type="ECO:0000313" key="4">
    <source>
        <dbReference type="EMBL" id="RHJ85834.1"/>
    </source>
</evidence>
<dbReference type="InterPro" id="IPR010426">
    <property type="entry name" value="MTTB_MeTrfase"/>
</dbReference>
<evidence type="ECO:0000256" key="3">
    <source>
        <dbReference type="ARBA" id="ARBA00022679"/>
    </source>
</evidence>
<dbReference type="OrthoDB" id="5418352at2"/>
<dbReference type="GO" id="GO:0008168">
    <property type="term" value="F:methyltransferase activity"/>
    <property type="evidence" value="ECO:0007669"/>
    <property type="project" value="UniProtKB-KW"/>
</dbReference>
<dbReference type="Pfam" id="PF06253">
    <property type="entry name" value="MTTB"/>
    <property type="match status" value="1"/>
</dbReference>
<name>A0A415DY97_9FIRM</name>
<gene>
    <name evidence="4" type="ORF">DW099_13380</name>
</gene>